<accession>A0A8J4TSU3</accession>
<dbReference type="PANTHER" id="PTHR21461:SF52">
    <property type="entry name" value="GLYCOSYLTRANSFERASE FAMILY 92 PROTEIN"/>
    <property type="match status" value="1"/>
</dbReference>
<comment type="caution">
    <text evidence="9">The sequence shown here is derived from an EMBL/GenBank/DDBJ whole genome shotgun (WGS) entry which is preliminary data.</text>
</comment>
<dbReference type="AlphaFoldDB" id="A0A8J4TSU3"/>
<organism evidence="9 10">
    <name type="scientific">Clarias magur</name>
    <name type="common">Asian catfish</name>
    <name type="synonym">Macropteronotus magur</name>
    <dbReference type="NCBI Taxonomy" id="1594786"/>
    <lineage>
        <taxon>Eukaryota</taxon>
        <taxon>Metazoa</taxon>
        <taxon>Chordata</taxon>
        <taxon>Craniata</taxon>
        <taxon>Vertebrata</taxon>
        <taxon>Euteleostomi</taxon>
        <taxon>Actinopterygii</taxon>
        <taxon>Neopterygii</taxon>
        <taxon>Teleostei</taxon>
        <taxon>Ostariophysi</taxon>
        <taxon>Siluriformes</taxon>
        <taxon>Clariidae</taxon>
        <taxon>Clarias</taxon>
    </lineage>
</organism>
<protein>
    <recommendedName>
        <fullName evidence="8">Glycosyltransferase family 92 protein</fullName>
        <ecNumber evidence="8">2.4.1.-</ecNumber>
    </recommendedName>
</protein>
<evidence type="ECO:0000256" key="7">
    <source>
        <dbReference type="ARBA" id="ARBA00023136"/>
    </source>
</evidence>
<gene>
    <name evidence="9" type="ORF">DAT39_023148</name>
</gene>
<dbReference type="GO" id="GO:0016020">
    <property type="term" value="C:membrane"/>
    <property type="evidence" value="ECO:0007669"/>
    <property type="project" value="UniProtKB-SubCell"/>
</dbReference>
<evidence type="ECO:0000256" key="5">
    <source>
        <dbReference type="ARBA" id="ARBA00022692"/>
    </source>
</evidence>
<dbReference type="OrthoDB" id="2526284at2759"/>
<proteinExistence type="inferred from homology"/>
<evidence type="ECO:0000256" key="3">
    <source>
        <dbReference type="ARBA" id="ARBA00022676"/>
    </source>
</evidence>
<keyword evidence="3 8" id="KW-0328">Glycosyltransferase</keyword>
<keyword evidence="10" id="KW-1185">Reference proteome</keyword>
<dbReference type="Pfam" id="PF01697">
    <property type="entry name" value="Glyco_transf_92"/>
    <property type="match status" value="1"/>
</dbReference>
<dbReference type="PANTHER" id="PTHR21461">
    <property type="entry name" value="GLYCOSYLTRANSFERASE FAMILY 92 PROTEIN"/>
    <property type="match status" value="1"/>
</dbReference>
<dbReference type="InterPro" id="IPR008166">
    <property type="entry name" value="Glyco_transf_92"/>
</dbReference>
<dbReference type="EC" id="2.4.1.-" evidence="8"/>
<dbReference type="GO" id="GO:0016757">
    <property type="term" value="F:glycosyltransferase activity"/>
    <property type="evidence" value="ECO:0007669"/>
    <property type="project" value="UniProtKB-UniRule"/>
</dbReference>
<sequence length="363" mass="41698">MMRTIAIVLRSEDAQYDCLLCCNGTKESVPATREIHSDHFGFEYGTADITCQLPVTCTKPTHVAITSQPVKENGSSQDIHVFQPVRNQEIPETFPYEFAVCISVMFDYNNVLELVQAIEMFKILGVQKVAIYKTSCNSNVQKVLDYYIKQKFVELIPWKLSPHINASRGWLKSVSSGQLHYFGQIPALNDCVYRYMYQSRYVSLQDLDELILPMNVKTWKELLPDLERKYNHIGAFEFENNYFSLSLKDSNPKYSPESWKNVPGVNILEHIVRLSNKGIHKYEQFKTIVDPRIVVQATVHGLLKSMKGIVWVDSNIARMYHMRNISNENFKESSQVQDTHLRDYADSLIPAVSKVLQEALGIN</sequence>
<name>A0A8J4TSU3_CLAMG</name>
<keyword evidence="5" id="KW-0812">Transmembrane</keyword>
<evidence type="ECO:0000256" key="6">
    <source>
        <dbReference type="ARBA" id="ARBA00022989"/>
    </source>
</evidence>
<comment type="subcellular location">
    <subcellularLocation>
        <location evidence="1">Membrane</location>
        <topology evidence="1">Single-pass membrane protein</topology>
    </subcellularLocation>
</comment>
<evidence type="ECO:0000256" key="1">
    <source>
        <dbReference type="ARBA" id="ARBA00004167"/>
    </source>
</evidence>
<evidence type="ECO:0000313" key="9">
    <source>
        <dbReference type="EMBL" id="KAF5881287.1"/>
    </source>
</evidence>
<evidence type="ECO:0000256" key="4">
    <source>
        <dbReference type="ARBA" id="ARBA00022679"/>
    </source>
</evidence>
<comment type="similarity">
    <text evidence="2 8">Belongs to the glycosyltransferase 92 family.</text>
</comment>
<evidence type="ECO:0000313" key="10">
    <source>
        <dbReference type="Proteomes" id="UP000727407"/>
    </source>
</evidence>
<dbReference type="EMBL" id="QNUK01001456">
    <property type="protein sequence ID" value="KAF5881287.1"/>
    <property type="molecule type" value="Genomic_DNA"/>
</dbReference>
<reference evidence="9" key="1">
    <citation type="submission" date="2020-07" db="EMBL/GenBank/DDBJ databases">
        <title>Clarias magur genome sequencing, assembly and annotation.</title>
        <authorList>
            <person name="Kushwaha B."/>
            <person name="Kumar R."/>
            <person name="Das P."/>
            <person name="Joshi C.G."/>
            <person name="Kumar D."/>
            <person name="Nagpure N.S."/>
            <person name="Pandey M."/>
            <person name="Agarwal S."/>
            <person name="Srivastava S."/>
            <person name="Singh M."/>
            <person name="Sahoo L."/>
            <person name="Jayasankar P."/>
            <person name="Meher P.K."/>
            <person name="Koringa P.G."/>
            <person name="Iquebal M.A."/>
            <person name="Das S.P."/>
            <person name="Bit A."/>
            <person name="Patnaik S."/>
            <person name="Patel N."/>
            <person name="Shah T.M."/>
            <person name="Hinsu A."/>
            <person name="Jena J.K."/>
        </authorList>
    </citation>
    <scope>NUCLEOTIDE SEQUENCE</scope>
    <source>
        <strain evidence="9">CIFAMagur01</strain>
        <tissue evidence="9">Testis</tissue>
    </source>
</reference>
<dbReference type="Proteomes" id="UP000727407">
    <property type="component" value="Unassembled WGS sequence"/>
</dbReference>
<keyword evidence="7" id="KW-0472">Membrane</keyword>
<keyword evidence="4 8" id="KW-0808">Transferase</keyword>
<keyword evidence="6" id="KW-1133">Transmembrane helix</keyword>
<evidence type="ECO:0000256" key="8">
    <source>
        <dbReference type="RuleBase" id="RU366017"/>
    </source>
</evidence>
<dbReference type="GO" id="GO:0005737">
    <property type="term" value="C:cytoplasm"/>
    <property type="evidence" value="ECO:0007669"/>
    <property type="project" value="TreeGrafter"/>
</dbReference>
<evidence type="ECO:0000256" key="2">
    <source>
        <dbReference type="ARBA" id="ARBA00007647"/>
    </source>
</evidence>